<protein>
    <submittedName>
        <fullName evidence="1">Uncharacterized protein</fullName>
    </submittedName>
</protein>
<proteinExistence type="predicted"/>
<dbReference type="EMBL" id="BGPR01057865">
    <property type="protein sequence ID" value="GBO34097.1"/>
    <property type="molecule type" value="Genomic_DNA"/>
</dbReference>
<organism evidence="1 2">
    <name type="scientific">Araneus ventricosus</name>
    <name type="common">Orbweaver spider</name>
    <name type="synonym">Epeira ventricosa</name>
    <dbReference type="NCBI Taxonomy" id="182803"/>
    <lineage>
        <taxon>Eukaryota</taxon>
        <taxon>Metazoa</taxon>
        <taxon>Ecdysozoa</taxon>
        <taxon>Arthropoda</taxon>
        <taxon>Chelicerata</taxon>
        <taxon>Arachnida</taxon>
        <taxon>Araneae</taxon>
        <taxon>Araneomorphae</taxon>
        <taxon>Entelegynae</taxon>
        <taxon>Araneoidea</taxon>
        <taxon>Araneidae</taxon>
        <taxon>Araneus</taxon>
    </lineage>
</organism>
<reference evidence="1 2" key="1">
    <citation type="journal article" date="2019" name="Sci. Rep.">
        <title>Orb-weaving spider Araneus ventricosus genome elucidates the spidroin gene catalogue.</title>
        <authorList>
            <person name="Kono N."/>
            <person name="Nakamura H."/>
            <person name="Ohtoshi R."/>
            <person name="Moran D.A.P."/>
            <person name="Shinohara A."/>
            <person name="Yoshida Y."/>
            <person name="Fujiwara M."/>
            <person name="Mori M."/>
            <person name="Tomita M."/>
            <person name="Arakawa K."/>
        </authorList>
    </citation>
    <scope>NUCLEOTIDE SEQUENCE [LARGE SCALE GENOMIC DNA]</scope>
</reference>
<dbReference type="AlphaFoldDB" id="A0A4Y2WDF5"/>
<name>A0A4Y2WDF5_ARAVE</name>
<keyword evidence="2" id="KW-1185">Reference proteome</keyword>
<evidence type="ECO:0000313" key="1">
    <source>
        <dbReference type="EMBL" id="GBO34097.1"/>
    </source>
</evidence>
<comment type="caution">
    <text evidence="1">The sequence shown here is derived from an EMBL/GenBank/DDBJ whole genome shotgun (WGS) entry which is preliminary data.</text>
</comment>
<dbReference type="Proteomes" id="UP000499080">
    <property type="component" value="Unassembled WGS sequence"/>
</dbReference>
<sequence>MSCPSNRSVTGLVTGTGIRDGVLFCRRNSDGERVPRVARFLPGGSKYGDKKKREVLLLREGSDDTGESERKLLKDSAVKNYLISLEY</sequence>
<accession>A0A4Y2WDF5</accession>
<evidence type="ECO:0000313" key="2">
    <source>
        <dbReference type="Proteomes" id="UP000499080"/>
    </source>
</evidence>
<gene>
    <name evidence="1" type="ORF">AVEN_143515_1</name>
</gene>